<organism evidence="3 4">
    <name type="scientific">Mesorhabditis belari</name>
    <dbReference type="NCBI Taxonomy" id="2138241"/>
    <lineage>
        <taxon>Eukaryota</taxon>
        <taxon>Metazoa</taxon>
        <taxon>Ecdysozoa</taxon>
        <taxon>Nematoda</taxon>
        <taxon>Chromadorea</taxon>
        <taxon>Rhabditida</taxon>
        <taxon>Rhabditina</taxon>
        <taxon>Rhabditomorpha</taxon>
        <taxon>Rhabditoidea</taxon>
        <taxon>Rhabditidae</taxon>
        <taxon>Mesorhabditinae</taxon>
        <taxon>Mesorhabditis</taxon>
    </lineage>
</organism>
<evidence type="ECO:0000256" key="1">
    <source>
        <dbReference type="SAM" id="MobiDB-lite"/>
    </source>
</evidence>
<keyword evidence="2" id="KW-0812">Transmembrane</keyword>
<dbReference type="WBParaSite" id="MBELARI_LOCUS11678">
    <property type="protein sequence ID" value="MBELARI_LOCUS11678"/>
    <property type="gene ID" value="MBELARI_LOCUS11678"/>
</dbReference>
<evidence type="ECO:0000313" key="4">
    <source>
        <dbReference type="WBParaSite" id="MBELARI_LOCUS11678"/>
    </source>
</evidence>
<evidence type="ECO:0000313" key="3">
    <source>
        <dbReference type="Proteomes" id="UP000887575"/>
    </source>
</evidence>
<protein>
    <submittedName>
        <fullName evidence="4">Uncharacterized protein</fullName>
    </submittedName>
</protein>
<keyword evidence="3" id="KW-1185">Reference proteome</keyword>
<reference evidence="4" key="1">
    <citation type="submission" date="2024-02" db="UniProtKB">
        <authorList>
            <consortium name="WormBaseParasite"/>
        </authorList>
    </citation>
    <scope>IDENTIFICATION</scope>
</reference>
<sequence length="103" mass="11845">MVYTTAATLRQGRIFRSFNQDLESVCLAVVTFLSGGILMFFLCFIVTKLLQCYKARLRRKRRKALGHDDEEDFNSALATGQMQFEDSDEAENETDEHKKLTNT</sequence>
<keyword evidence="2" id="KW-1133">Transmembrane helix</keyword>
<name>A0AAF3ECJ9_9BILA</name>
<accession>A0AAF3ECJ9</accession>
<feature type="compositionally biased region" description="Acidic residues" evidence="1">
    <location>
        <begin position="85"/>
        <end position="94"/>
    </location>
</feature>
<feature type="region of interest" description="Disordered" evidence="1">
    <location>
        <begin position="80"/>
        <end position="103"/>
    </location>
</feature>
<feature type="transmembrane region" description="Helical" evidence="2">
    <location>
        <begin position="27"/>
        <end position="53"/>
    </location>
</feature>
<dbReference type="Proteomes" id="UP000887575">
    <property type="component" value="Unassembled WGS sequence"/>
</dbReference>
<dbReference type="AlphaFoldDB" id="A0AAF3ECJ9"/>
<evidence type="ECO:0000256" key="2">
    <source>
        <dbReference type="SAM" id="Phobius"/>
    </source>
</evidence>
<keyword evidence="2" id="KW-0472">Membrane</keyword>
<proteinExistence type="predicted"/>